<proteinExistence type="predicted"/>
<sequence length="163" mass="19037">MNSVRFCEKAFKIESEIVLFYILWKNRLRINYSQFWRKKFQIASHKKNIQEDKNKGKMFQRLIAANRALNNGRLVINANYKQLLMRRFSSHGNKFTEKGTLDGRHAGDGEWFLKFVPTFHVSGALEIPVLTLVGLGCCGSLYVILRQIHYPGHHGLKNFEEKH</sequence>
<organism evidence="1 2">
    <name type="scientific">Reticulomyxa filosa</name>
    <dbReference type="NCBI Taxonomy" id="46433"/>
    <lineage>
        <taxon>Eukaryota</taxon>
        <taxon>Sar</taxon>
        <taxon>Rhizaria</taxon>
        <taxon>Retaria</taxon>
        <taxon>Foraminifera</taxon>
        <taxon>Monothalamids</taxon>
        <taxon>Reticulomyxidae</taxon>
        <taxon>Reticulomyxa</taxon>
    </lineage>
</organism>
<evidence type="ECO:0000313" key="1">
    <source>
        <dbReference type="EMBL" id="ETO11928.1"/>
    </source>
</evidence>
<dbReference type="Proteomes" id="UP000023152">
    <property type="component" value="Unassembled WGS sequence"/>
</dbReference>
<comment type="caution">
    <text evidence="1">The sequence shown here is derived from an EMBL/GenBank/DDBJ whole genome shotgun (WGS) entry which is preliminary data.</text>
</comment>
<accession>X6MD51</accession>
<reference evidence="1 2" key="1">
    <citation type="journal article" date="2013" name="Curr. Biol.">
        <title>The Genome of the Foraminiferan Reticulomyxa filosa.</title>
        <authorList>
            <person name="Glockner G."/>
            <person name="Hulsmann N."/>
            <person name="Schleicher M."/>
            <person name="Noegel A.A."/>
            <person name="Eichinger L."/>
            <person name="Gallinger C."/>
            <person name="Pawlowski J."/>
            <person name="Sierra R."/>
            <person name="Euteneuer U."/>
            <person name="Pillet L."/>
            <person name="Moustafa A."/>
            <person name="Platzer M."/>
            <person name="Groth M."/>
            <person name="Szafranski K."/>
            <person name="Schliwa M."/>
        </authorList>
    </citation>
    <scope>NUCLEOTIDE SEQUENCE [LARGE SCALE GENOMIC DNA]</scope>
</reference>
<name>X6MD51_RETFI</name>
<dbReference type="AlphaFoldDB" id="X6MD51"/>
<evidence type="ECO:0000313" key="2">
    <source>
        <dbReference type="Proteomes" id="UP000023152"/>
    </source>
</evidence>
<keyword evidence="2" id="KW-1185">Reference proteome</keyword>
<dbReference type="EMBL" id="ASPP01021883">
    <property type="protein sequence ID" value="ETO11928.1"/>
    <property type="molecule type" value="Genomic_DNA"/>
</dbReference>
<gene>
    <name evidence="1" type="ORF">RFI_25448</name>
</gene>
<protein>
    <submittedName>
        <fullName evidence="1">Uncharacterized protein</fullName>
    </submittedName>
</protein>